<accession>A0AAQ3NA76</accession>
<organism evidence="2 3">
    <name type="scientific">Vigna mungo</name>
    <name type="common">Black gram</name>
    <name type="synonym">Phaseolus mungo</name>
    <dbReference type="NCBI Taxonomy" id="3915"/>
    <lineage>
        <taxon>Eukaryota</taxon>
        <taxon>Viridiplantae</taxon>
        <taxon>Streptophyta</taxon>
        <taxon>Embryophyta</taxon>
        <taxon>Tracheophyta</taxon>
        <taxon>Spermatophyta</taxon>
        <taxon>Magnoliopsida</taxon>
        <taxon>eudicotyledons</taxon>
        <taxon>Gunneridae</taxon>
        <taxon>Pentapetalae</taxon>
        <taxon>rosids</taxon>
        <taxon>fabids</taxon>
        <taxon>Fabales</taxon>
        <taxon>Fabaceae</taxon>
        <taxon>Papilionoideae</taxon>
        <taxon>50 kb inversion clade</taxon>
        <taxon>NPAAA clade</taxon>
        <taxon>indigoferoid/millettioid clade</taxon>
        <taxon>Phaseoleae</taxon>
        <taxon>Vigna</taxon>
    </lineage>
</organism>
<sequence length="112" mass="12704">MTRQEHPSSTASPFHRRSTCTYSNPRPGSAKLHPTVLLLNLTRGPCRLGKTCRTSAFHVHTLMAKLTRSVLNLNLNLLLLNNPVRLGWPSPNRTTLLLRSRNLRNQQNIGHY</sequence>
<protein>
    <submittedName>
        <fullName evidence="2">Uncharacterized protein</fullName>
    </submittedName>
</protein>
<dbReference type="Proteomes" id="UP001374535">
    <property type="component" value="Chromosome 6"/>
</dbReference>
<keyword evidence="3" id="KW-1185">Reference proteome</keyword>
<reference evidence="2 3" key="1">
    <citation type="journal article" date="2023" name="Life. Sci Alliance">
        <title>Evolutionary insights into 3D genome organization and epigenetic landscape of Vigna mungo.</title>
        <authorList>
            <person name="Junaid A."/>
            <person name="Singh B."/>
            <person name="Bhatia S."/>
        </authorList>
    </citation>
    <scope>NUCLEOTIDE SEQUENCE [LARGE SCALE GENOMIC DNA]</scope>
    <source>
        <strain evidence="2">Urdbean</strain>
    </source>
</reference>
<feature type="region of interest" description="Disordered" evidence="1">
    <location>
        <begin position="1"/>
        <end position="30"/>
    </location>
</feature>
<evidence type="ECO:0000313" key="3">
    <source>
        <dbReference type="Proteomes" id="UP001374535"/>
    </source>
</evidence>
<evidence type="ECO:0000256" key="1">
    <source>
        <dbReference type="SAM" id="MobiDB-lite"/>
    </source>
</evidence>
<evidence type="ECO:0000313" key="2">
    <source>
        <dbReference type="EMBL" id="WVZ05275.1"/>
    </source>
</evidence>
<name>A0AAQ3NA76_VIGMU</name>
<dbReference type="EMBL" id="CP144695">
    <property type="protein sequence ID" value="WVZ05275.1"/>
    <property type="molecule type" value="Genomic_DNA"/>
</dbReference>
<dbReference type="AlphaFoldDB" id="A0AAQ3NA76"/>
<gene>
    <name evidence="2" type="ORF">V8G54_018621</name>
</gene>
<proteinExistence type="predicted"/>